<evidence type="ECO:0000313" key="3">
    <source>
        <dbReference type="Proteomes" id="UP001358586"/>
    </source>
</evidence>
<dbReference type="EMBL" id="JARKNE010000011">
    <property type="protein sequence ID" value="KAK5786789.1"/>
    <property type="molecule type" value="Genomic_DNA"/>
</dbReference>
<dbReference type="Proteomes" id="UP001358586">
    <property type="component" value="Chromosome 11"/>
</dbReference>
<sequence length="118" mass="13497">METRGRARKASRSRDILSSLENRVVNLEESVGGINETLEIVVDRIKDLSLIREDFKDFVWETLRSTSDKLTVRYDALEVIVTAMKEVIVELNEKLTIEKAALGRFIIGSFPFVRNLPD</sequence>
<comment type="caution">
    <text evidence="2">The sequence shown here is derived from an EMBL/GenBank/DDBJ whole genome shotgun (WGS) entry which is preliminary data.</text>
</comment>
<reference evidence="2 3" key="1">
    <citation type="submission" date="2023-03" db="EMBL/GenBank/DDBJ databases">
        <title>WGS of Gossypium arboreum.</title>
        <authorList>
            <person name="Yu D."/>
        </authorList>
    </citation>
    <scope>NUCLEOTIDE SEQUENCE [LARGE SCALE GENOMIC DNA]</scope>
    <source>
        <tissue evidence="2">Leaf</tissue>
    </source>
</reference>
<name>A0ABR0N887_GOSAR</name>
<feature type="coiled-coil region" evidence="1">
    <location>
        <begin position="10"/>
        <end position="37"/>
    </location>
</feature>
<protein>
    <submittedName>
        <fullName evidence="2">Uncharacterized protein</fullName>
    </submittedName>
</protein>
<proteinExistence type="predicted"/>
<accession>A0ABR0N887</accession>
<keyword evidence="1" id="KW-0175">Coiled coil</keyword>
<gene>
    <name evidence="2" type="ORF">PVK06_041434</name>
</gene>
<evidence type="ECO:0000313" key="2">
    <source>
        <dbReference type="EMBL" id="KAK5786789.1"/>
    </source>
</evidence>
<evidence type="ECO:0000256" key="1">
    <source>
        <dbReference type="SAM" id="Coils"/>
    </source>
</evidence>
<organism evidence="2 3">
    <name type="scientific">Gossypium arboreum</name>
    <name type="common">Tree cotton</name>
    <name type="synonym">Gossypium nanking</name>
    <dbReference type="NCBI Taxonomy" id="29729"/>
    <lineage>
        <taxon>Eukaryota</taxon>
        <taxon>Viridiplantae</taxon>
        <taxon>Streptophyta</taxon>
        <taxon>Embryophyta</taxon>
        <taxon>Tracheophyta</taxon>
        <taxon>Spermatophyta</taxon>
        <taxon>Magnoliopsida</taxon>
        <taxon>eudicotyledons</taxon>
        <taxon>Gunneridae</taxon>
        <taxon>Pentapetalae</taxon>
        <taxon>rosids</taxon>
        <taxon>malvids</taxon>
        <taxon>Malvales</taxon>
        <taxon>Malvaceae</taxon>
        <taxon>Malvoideae</taxon>
        <taxon>Gossypium</taxon>
    </lineage>
</organism>
<keyword evidence="3" id="KW-1185">Reference proteome</keyword>